<protein>
    <recommendedName>
        <fullName evidence="5">MYND-type domain-containing protein</fullName>
    </recommendedName>
</protein>
<proteinExistence type="predicted"/>
<keyword evidence="3" id="KW-0862">Zinc</keyword>
<keyword evidence="1" id="KW-0479">Metal-binding</keyword>
<gene>
    <name evidence="6" type="ORF">AWRI4619_LOCUS5607</name>
</gene>
<feature type="non-terminal residue" evidence="6">
    <location>
        <position position="293"/>
    </location>
</feature>
<dbReference type="Pfam" id="PF01753">
    <property type="entry name" value="zf-MYND"/>
    <property type="match status" value="1"/>
</dbReference>
<evidence type="ECO:0000313" key="7">
    <source>
        <dbReference type="Proteomes" id="UP000716446"/>
    </source>
</evidence>
<feature type="domain" description="MYND-type" evidence="5">
    <location>
        <begin position="1"/>
        <end position="39"/>
    </location>
</feature>
<dbReference type="SUPFAM" id="SSF144232">
    <property type="entry name" value="HIT/MYND zinc finger-like"/>
    <property type="match status" value="1"/>
</dbReference>
<dbReference type="InterPro" id="IPR002893">
    <property type="entry name" value="Znf_MYND"/>
</dbReference>
<accession>A0A9N8PBV8</accession>
<dbReference type="AlphaFoldDB" id="A0A9N8PBV8"/>
<name>A0A9N8PBV8_9PEZI</name>
<dbReference type="Gene3D" id="6.10.140.2220">
    <property type="match status" value="1"/>
</dbReference>
<evidence type="ECO:0000259" key="5">
    <source>
        <dbReference type="PROSITE" id="PS50865"/>
    </source>
</evidence>
<dbReference type="PROSITE" id="PS50865">
    <property type="entry name" value="ZF_MYND_2"/>
    <property type="match status" value="1"/>
</dbReference>
<evidence type="ECO:0000256" key="3">
    <source>
        <dbReference type="ARBA" id="ARBA00022833"/>
    </source>
</evidence>
<evidence type="ECO:0000256" key="2">
    <source>
        <dbReference type="ARBA" id="ARBA00022771"/>
    </source>
</evidence>
<keyword evidence="7" id="KW-1185">Reference proteome</keyword>
<organism evidence="6 7">
    <name type="scientific">Aureobasidium vineae</name>
    <dbReference type="NCBI Taxonomy" id="2773715"/>
    <lineage>
        <taxon>Eukaryota</taxon>
        <taxon>Fungi</taxon>
        <taxon>Dikarya</taxon>
        <taxon>Ascomycota</taxon>
        <taxon>Pezizomycotina</taxon>
        <taxon>Dothideomycetes</taxon>
        <taxon>Dothideomycetidae</taxon>
        <taxon>Dothideales</taxon>
        <taxon>Saccotheciaceae</taxon>
        <taxon>Aureobasidium</taxon>
    </lineage>
</organism>
<reference evidence="6" key="1">
    <citation type="submission" date="2020-06" db="EMBL/GenBank/DDBJ databases">
        <authorList>
            <person name="Onetto C."/>
        </authorList>
    </citation>
    <scope>NUCLEOTIDE SEQUENCE</scope>
</reference>
<sequence length="293" mass="33312">CVSGGCRNVGTHCCGSCRTTYYCSKACQKAHWKRHKLTCNGSDAFPPLRSGIFDLMRLPREIYEMVVVGKVFPPEQAEYDELSALDSQPDIRNRRRDYLDALERHRMNTFLIRVQEGHLFDTPNRLGSLSEYVAPFAQRAKKLHIDIVTTKHHPGETGFQACVNTIKRQLHDIVASLNYFDGSLNSLTVRYTSCFLGEVEDLRIDADGLATHMEARVIWVMDPRTNKMRSLNHTEMKQLYLHSANIADAFCALKTPVSNFRIFEDFSGPDLSRISHKFNVSVPPIDVKLDQCG</sequence>
<comment type="caution">
    <text evidence="6">The sequence shown here is derived from an EMBL/GenBank/DDBJ whole genome shotgun (WGS) entry which is preliminary data.</text>
</comment>
<evidence type="ECO:0000256" key="4">
    <source>
        <dbReference type="PROSITE-ProRule" id="PRU00134"/>
    </source>
</evidence>
<evidence type="ECO:0000256" key="1">
    <source>
        <dbReference type="ARBA" id="ARBA00022723"/>
    </source>
</evidence>
<evidence type="ECO:0000313" key="6">
    <source>
        <dbReference type="EMBL" id="CAD0089111.1"/>
    </source>
</evidence>
<dbReference type="Proteomes" id="UP000716446">
    <property type="component" value="Unassembled WGS sequence"/>
</dbReference>
<dbReference type="PROSITE" id="PS01360">
    <property type="entry name" value="ZF_MYND_1"/>
    <property type="match status" value="1"/>
</dbReference>
<keyword evidence="2 4" id="KW-0863">Zinc-finger</keyword>
<dbReference type="GO" id="GO:0008270">
    <property type="term" value="F:zinc ion binding"/>
    <property type="evidence" value="ECO:0007669"/>
    <property type="project" value="UniProtKB-KW"/>
</dbReference>
<feature type="non-terminal residue" evidence="6">
    <location>
        <position position="1"/>
    </location>
</feature>
<dbReference type="EMBL" id="CAIJEN010000007">
    <property type="protein sequence ID" value="CAD0089111.1"/>
    <property type="molecule type" value="Genomic_DNA"/>
</dbReference>